<evidence type="ECO:0000256" key="1">
    <source>
        <dbReference type="SAM" id="MobiDB-lite"/>
    </source>
</evidence>
<feature type="compositionally biased region" description="Basic and acidic residues" evidence="1">
    <location>
        <begin position="80"/>
        <end position="94"/>
    </location>
</feature>
<protein>
    <submittedName>
        <fullName evidence="2">Uncharacterized protein</fullName>
    </submittedName>
</protein>
<keyword evidence="3" id="KW-1185">Reference proteome</keyword>
<gene>
    <name evidence="2" type="ORF">Tcan_06717</name>
</gene>
<reference evidence="2 3" key="1">
    <citation type="submission" date="2014-11" db="EMBL/GenBank/DDBJ databases">
        <title>Genetic blueprint of the zoonotic pathogen Toxocara canis.</title>
        <authorList>
            <person name="Zhu X.-Q."/>
            <person name="Korhonen P.K."/>
            <person name="Cai H."/>
            <person name="Young N.D."/>
            <person name="Nejsum P."/>
            <person name="von Samson-Himmelstjerna G."/>
            <person name="Boag P.R."/>
            <person name="Tan P."/>
            <person name="Li Q."/>
            <person name="Min J."/>
            <person name="Yang Y."/>
            <person name="Wang X."/>
            <person name="Fang X."/>
            <person name="Hall R.S."/>
            <person name="Hofmann A."/>
            <person name="Sternberg P.W."/>
            <person name="Jex A.R."/>
            <person name="Gasser R.B."/>
        </authorList>
    </citation>
    <scope>NUCLEOTIDE SEQUENCE [LARGE SCALE GENOMIC DNA]</scope>
    <source>
        <strain evidence="2">PN_DK_2014</strain>
    </source>
</reference>
<feature type="region of interest" description="Disordered" evidence="1">
    <location>
        <begin position="48"/>
        <end position="100"/>
    </location>
</feature>
<name>A0A0B2VN22_TOXCA</name>
<accession>A0A0B2VN22</accession>
<evidence type="ECO:0000313" key="2">
    <source>
        <dbReference type="EMBL" id="KHN82832.1"/>
    </source>
</evidence>
<feature type="compositionally biased region" description="Polar residues" evidence="1">
    <location>
        <begin position="48"/>
        <end position="59"/>
    </location>
</feature>
<dbReference type="AlphaFoldDB" id="A0A0B2VN22"/>
<proteinExistence type="predicted"/>
<evidence type="ECO:0000313" key="3">
    <source>
        <dbReference type="Proteomes" id="UP000031036"/>
    </source>
</evidence>
<organism evidence="2 3">
    <name type="scientific">Toxocara canis</name>
    <name type="common">Canine roundworm</name>
    <dbReference type="NCBI Taxonomy" id="6265"/>
    <lineage>
        <taxon>Eukaryota</taxon>
        <taxon>Metazoa</taxon>
        <taxon>Ecdysozoa</taxon>
        <taxon>Nematoda</taxon>
        <taxon>Chromadorea</taxon>
        <taxon>Rhabditida</taxon>
        <taxon>Spirurina</taxon>
        <taxon>Ascaridomorpha</taxon>
        <taxon>Ascaridoidea</taxon>
        <taxon>Toxocaridae</taxon>
        <taxon>Toxocara</taxon>
    </lineage>
</organism>
<dbReference type="EMBL" id="JPKZ01001296">
    <property type="protein sequence ID" value="KHN82832.1"/>
    <property type="molecule type" value="Genomic_DNA"/>
</dbReference>
<comment type="caution">
    <text evidence="2">The sequence shown here is derived from an EMBL/GenBank/DDBJ whole genome shotgun (WGS) entry which is preliminary data.</text>
</comment>
<dbReference type="Proteomes" id="UP000031036">
    <property type="component" value="Unassembled WGS sequence"/>
</dbReference>
<sequence length="119" mass="12985">MALAIILFAAAGCIAAFLYFKMLICVKEYAVPLKSECTQSIVGNSPLASTAKEAQSTETAKPKGGNEAPLQPERNLTTPGDKEDETKGTMDKRTSKNKKQTRESYLYGLGAFELWEGKF</sequence>